<dbReference type="GO" id="GO:0005739">
    <property type="term" value="C:mitochondrion"/>
    <property type="evidence" value="ECO:0007669"/>
    <property type="project" value="TreeGrafter"/>
</dbReference>
<dbReference type="InterPro" id="IPR007129">
    <property type="entry name" value="Ubiqinol_cyt_c_chaperone_CPB3"/>
</dbReference>
<reference evidence="4" key="1">
    <citation type="submission" date="2016-11" db="UniProtKB">
        <authorList>
            <consortium name="WormBaseParasite"/>
        </authorList>
    </citation>
    <scope>IDENTIFICATION</scope>
</reference>
<dbReference type="WBParaSite" id="maker-uti_cns_0002491-snap-gene-0.6-mRNA-1">
    <property type="protein sequence ID" value="maker-uti_cns_0002491-snap-gene-0.6-mRNA-1"/>
    <property type="gene ID" value="maker-uti_cns_0002491-snap-gene-0.6"/>
</dbReference>
<evidence type="ECO:0000313" key="3">
    <source>
        <dbReference type="Proteomes" id="UP000095280"/>
    </source>
</evidence>
<accession>A0A1I8GP02</accession>
<comment type="similarity">
    <text evidence="1">Belongs to the CBP3 family.</text>
</comment>
<organism evidence="3 4">
    <name type="scientific">Macrostomum lignano</name>
    <dbReference type="NCBI Taxonomy" id="282301"/>
    <lineage>
        <taxon>Eukaryota</taxon>
        <taxon>Metazoa</taxon>
        <taxon>Spiralia</taxon>
        <taxon>Lophotrochozoa</taxon>
        <taxon>Platyhelminthes</taxon>
        <taxon>Rhabditophora</taxon>
        <taxon>Macrostomorpha</taxon>
        <taxon>Macrostomida</taxon>
        <taxon>Macrostomidae</taxon>
        <taxon>Macrostomum</taxon>
    </lineage>
</organism>
<dbReference type="AlphaFoldDB" id="A0A1I8GP02"/>
<evidence type="ECO:0000313" key="4">
    <source>
        <dbReference type="WBParaSite" id="maker-uti_cns_0002491-snap-gene-0.6-mRNA-1"/>
    </source>
</evidence>
<dbReference type="Pfam" id="PF03981">
    <property type="entry name" value="Ubiq_cyt_C_chap"/>
    <property type="match status" value="1"/>
</dbReference>
<proteinExistence type="inferred from homology"/>
<dbReference type="GO" id="GO:0034551">
    <property type="term" value="P:mitochondrial respiratory chain complex III assembly"/>
    <property type="evidence" value="ECO:0007669"/>
    <property type="project" value="TreeGrafter"/>
</dbReference>
<dbReference type="PANTHER" id="PTHR12184:SF1">
    <property type="entry name" value="UBIQUINOL-CYTOCHROME-C REDUCTASE COMPLEX ASSEMBLY FACTOR 1"/>
    <property type="match status" value="1"/>
</dbReference>
<keyword evidence="3" id="KW-1185">Reference proteome</keyword>
<dbReference type="Proteomes" id="UP000095280">
    <property type="component" value="Unplaced"/>
</dbReference>
<protein>
    <submittedName>
        <fullName evidence="4">Ubiq_cyt_C_chap domain-containing protein</fullName>
    </submittedName>
</protein>
<name>A0A1I8GP02_9PLAT</name>
<evidence type="ECO:0000256" key="1">
    <source>
        <dbReference type="ARBA" id="ARBA00006407"/>
    </source>
</evidence>
<sequence length="281" mass="31811">YPQSAPRIFLQPRLAAAAAPAYLIGCRRGLASKPKTKVYQALPFTQLVKKQLLNLRCVVGWRRDPYLKVAKSLYCVCAEYPDHSGEWIARLGLDDSFATWHGVTSLHLWLVMQRLRAICEQTVSKGSVDIDYPTTYVLYGMGRLFHADIRQRLHDFPTVSTKIRTAGQLFNQFQHVNFLYKLAYTDTDMALAEVLWKQVCHGSPNVDAEGLNLLVRYVRANYRHLSTVPNSDLVDNGIATFLPLVPKPSRDETKAWMRQRLKHALAPQSTVQRAGQQQGGS</sequence>
<feature type="domain" description="Ubiquinol-cytochrome c chaperone" evidence="2">
    <location>
        <begin position="90"/>
        <end position="238"/>
    </location>
</feature>
<dbReference type="PANTHER" id="PTHR12184">
    <property type="entry name" value="UBIQUINOL-CYTOCHROME C REDUCTASE COMPLEX ASSEMBLY FACTOR 1 FAMILY MEMBER"/>
    <property type="match status" value="1"/>
</dbReference>
<dbReference type="InterPro" id="IPR021150">
    <property type="entry name" value="Ubiq_cyt_c_chap"/>
</dbReference>
<evidence type="ECO:0000259" key="2">
    <source>
        <dbReference type="Pfam" id="PF03981"/>
    </source>
</evidence>